<sequence>MSAQMIIQALNNMTKLHRSMVALAKQKTEIIKKGDINSLQNLLKEENKHIQAIQRLEMGLKNETTLFLQKNRIEMEQPSLSAAIEIANELEKEALLQGKQELENNIKELSIQNQLNQQLLEQSLQFVNISLDLLQPDIDSYNYDRSENGAQENRQQSRSLFDSKA</sequence>
<evidence type="ECO:0000313" key="4">
    <source>
        <dbReference type="EMBL" id="MDQ0156924.1"/>
    </source>
</evidence>
<keyword evidence="1" id="KW-1005">Bacterial flagellum biogenesis</keyword>
<gene>
    <name evidence="4" type="ORF">J2S07_003249</name>
</gene>
<dbReference type="InterPro" id="IPR036679">
    <property type="entry name" value="FlgN-like_sf"/>
</dbReference>
<feature type="coiled-coil region" evidence="2">
    <location>
        <begin position="92"/>
        <end position="119"/>
    </location>
</feature>
<dbReference type="EMBL" id="JAUSTU010000017">
    <property type="protein sequence ID" value="MDQ0156924.1"/>
    <property type="molecule type" value="Genomic_DNA"/>
</dbReference>
<evidence type="ECO:0000313" key="5">
    <source>
        <dbReference type="Proteomes" id="UP001231362"/>
    </source>
</evidence>
<protein>
    <submittedName>
        <fullName evidence="4">Flagellar biosynthesis/type III secretory pathway chaperone</fullName>
    </submittedName>
</protein>
<keyword evidence="5" id="KW-1185">Reference proteome</keyword>
<evidence type="ECO:0000256" key="2">
    <source>
        <dbReference type="SAM" id="Coils"/>
    </source>
</evidence>
<comment type="caution">
    <text evidence="4">The sequence shown here is derived from an EMBL/GenBank/DDBJ whole genome shotgun (WGS) entry which is preliminary data.</text>
</comment>
<evidence type="ECO:0000256" key="1">
    <source>
        <dbReference type="ARBA" id="ARBA00022795"/>
    </source>
</evidence>
<keyword evidence="4" id="KW-0966">Cell projection</keyword>
<dbReference type="SUPFAM" id="SSF140566">
    <property type="entry name" value="FlgN-like"/>
    <property type="match status" value="1"/>
</dbReference>
<keyword evidence="4" id="KW-0969">Cilium</keyword>
<keyword evidence="4" id="KW-0282">Flagellum</keyword>
<organism evidence="4 5">
    <name type="scientific">Anoxybacillus andreesenii</name>
    <dbReference type="NCBI Taxonomy" id="1325932"/>
    <lineage>
        <taxon>Bacteria</taxon>
        <taxon>Bacillati</taxon>
        <taxon>Bacillota</taxon>
        <taxon>Bacilli</taxon>
        <taxon>Bacillales</taxon>
        <taxon>Anoxybacillaceae</taxon>
        <taxon>Anoxybacillus</taxon>
    </lineage>
</organism>
<name>A0ABT9V7J1_9BACL</name>
<dbReference type="Proteomes" id="UP001231362">
    <property type="component" value="Unassembled WGS sequence"/>
</dbReference>
<dbReference type="Gene3D" id="1.20.58.300">
    <property type="entry name" value="FlgN-like"/>
    <property type="match status" value="1"/>
</dbReference>
<keyword evidence="2" id="KW-0175">Coiled coil</keyword>
<dbReference type="Pfam" id="PF05130">
    <property type="entry name" value="FlgN"/>
    <property type="match status" value="1"/>
</dbReference>
<evidence type="ECO:0000256" key="3">
    <source>
        <dbReference type="SAM" id="MobiDB-lite"/>
    </source>
</evidence>
<feature type="region of interest" description="Disordered" evidence="3">
    <location>
        <begin position="145"/>
        <end position="165"/>
    </location>
</feature>
<proteinExistence type="predicted"/>
<accession>A0ABT9V7J1</accession>
<feature type="compositionally biased region" description="Polar residues" evidence="3">
    <location>
        <begin position="148"/>
        <end position="165"/>
    </location>
</feature>
<dbReference type="InterPro" id="IPR007809">
    <property type="entry name" value="FlgN-like"/>
</dbReference>
<reference evidence="4 5" key="1">
    <citation type="submission" date="2023-07" db="EMBL/GenBank/DDBJ databases">
        <title>Genomic Encyclopedia of Type Strains, Phase IV (KMG-IV): sequencing the most valuable type-strain genomes for metagenomic binning, comparative biology and taxonomic classification.</title>
        <authorList>
            <person name="Goeker M."/>
        </authorList>
    </citation>
    <scope>NUCLEOTIDE SEQUENCE [LARGE SCALE GENOMIC DNA]</scope>
    <source>
        <strain evidence="4 5">DSM 23948</strain>
    </source>
</reference>
<dbReference type="RefSeq" id="WP_307151414.1">
    <property type="nucleotide sequence ID" value="NZ_JAUSTU010000017.1"/>
</dbReference>